<dbReference type="Proteomes" id="UP000652761">
    <property type="component" value="Unassembled WGS sequence"/>
</dbReference>
<protein>
    <submittedName>
        <fullName evidence="1">Uncharacterized protein</fullName>
    </submittedName>
</protein>
<reference evidence="1" key="1">
    <citation type="submission" date="2017-07" db="EMBL/GenBank/DDBJ databases">
        <title>Taro Niue Genome Assembly and Annotation.</title>
        <authorList>
            <person name="Atibalentja N."/>
            <person name="Keating K."/>
            <person name="Fields C.J."/>
        </authorList>
    </citation>
    <scope>NUCLEOTIDE SEQUENCE</scope>
    <source>
        <strain evidence="1">Niue_2</strain>
        <tissue evidence="1">Leaf</tissue>
    </source>
</reference>
<evidence type="ECO:0000313" key="2">
    <source>
        <dbReference type="Proteomes" id="UP000652761"/>
    </source>
</evidence>
<accession>A0A843UNM1</accession>
<dbReference type="EMBL" id="NMUH01000723">
    <property type="protein sequence ID" value="MQL83876.1"/>
    <property type="molecule type" value="Genomic_DNA"/>
</dbReference>
<comment type="caution">
    <text evidence="1">The sequence shown here is derived from an EMBL/GenBank/DDBJ whole genome shotgun (WGS) entry which is preliminary data.</text>
</comment>
<gene>
    <name evidence="1" type="ORF">Taro_016376</name>
</gene>
<sequence>MSPEAYSARFWVFFRTGVLGDSNLFEEVQWCPKTRFLRILEHVPNFHKNYKEVQEPGEYPEVQLKKVNNYKATLLENYTAGTTPLEVLTLHRYDAALNWTSDEKRVQAKVETANTSHVNWFATPETDSDN</sequence>
<keyword evidence="2" id="KW-1185">Reference proteome</keyword>
<proteinExistence type="predicted"/>
<name>A0A843UNM1_COLES</name>
<dbReference type="AlphaFoldDB" id="A0A843UNM1"/>
<evidence type="ECO:0000313" key="1">
    <source>
        <dbReference type="EMBL" id="MQL83876.1"/>
    </source>
</evidence>
<organism evidence="1 2">
    <name type="scientific">Colocasia esculenta</name>
    <name type="common">Wild taro</name>
    <name type="synonym">Arum esculentum</name>
    <dbReference type="NCBI Taxonomy" id="4460"/>
    <lineage>
        <taxon>Eukaryota</taxon>
        <taxon>Viridiplantae</taxon>
        <taxon>Streptophyta</taxon>
        <taxon>Embryophyta</taxon>
        <taxon>Tracheophyta</taxon>
        <taxon>Spermatophyta</taxon>
        <taxon>Magnoliopsida</taxon>
        <taxon>Liliopsida</taxon>
        <taxon>Araceae</taxon>
        <taxon>Aroideae</taxon>
        <taxon>Colocasieae</taxon>
        <taxon>Colocasia</taxon>
    </lineage>
</organism>